<dbReference type="GO" id="GO:0046872">
    <property type="term" value="F:metal ion binding"/>
    <property type="evidence" value="ECO:0007669"/>
    <property type="project" value="UniProtKB-KW"/>
</dbReference>
<feature type="binding site" evidence="1">
    <location>
        <position position="173"/>
    </location>
    <ligand>
        <name>Zn(2+)</name>
        <dbReference type="ChEBI" id="CHEBI:29105"/>
    </ligand>
</feature>
<keyword evidence="4" id="KW-1185">Reference proteome</keyword>
<dbReference type="STRING" id="3818.A0A445EV83"/>
<dbReference type="EMBL" id="SDMP01000001">
    <property type="protein sequence ID" value="RYR79237.1"/>
    <property type="molecule type" value="Genomic_DNA"/>
</dbReference>
<keyword evidence="1" id="KW-0479">Metal-binding</keyword>
<dbReference type="Pfam" id="PF03352">
    <property type="entry name" value="Adenine_glyco"/>
    <property type="match status" value="1"/>
</dbReference>
<reference evidence="3 4" key="1">
    <citation type="submission" date="2019-01" db="EMBL/GenBank/DDBJ databases">
        <title>Sequencing of cultivated peanut Arachis hypogaea provides insights into genome evolution and oil improvement.</title>
        <authorList>
            <person name="Chen X."/>
        </authorList>
    </citation>
    <scope>NUCLEOTIDE SEQUENCE [LARGE SCALE GENOMIC DNA]</scope>
    <source>
        <strain evidence="4">cv. Fuhuasheng</strain>
        <tissue evidence="3">Leaves</tissue>
    </source>
</reference>
<evidence type="ECO:0000313" key="4">
    <source>
        <dbReference type="Proteomes" id="UP000289738"/>
    </source>
</evidence>
<evidence type="ECO:0008006" key="5">
    <source>
        <dbReference type="Google" id="ProtNLM"/>
    </source>
</evidence>
<name>A0A445EV83_ARAHY</name>
<feature type="compositionally biased region" description="Low complexity" evidence="2">
    <location>
        <begin position="25"/>
        <end position="37"/>
    </location>
</feature>
<dbReference type="Proteomes" id="UP000289738">
    <property type="component" value="Chromosome A01"/>
</dbReference>
<sequence>MMSKSNSVRKHVLEKSKSVKETRYNNHNYNNNNKNNNHKALLSQSFFPKFLKKVYPIGLQKSNSSLSLSSISLSLSQNSNDSLSQADDSVTNTTPLDEKISLALRLISPQTTSHEVLRDDEVNINNSLPKIVHHQQQPSSLTILLNNDDDEPGELRRCNWITKNSDKVYIEFHDECWGVPAYDDNKLFELLALCGLLIDYNWTEILKRKETLREVFAEFDPNIVAKMEEKEIMDIISNKALSLADSRIMCIIVREFGSFSSYIWGYVNHKPIINRYRYPRNVPLRSPKSEALSKDLVKRGFRFVGPVIVHSFMQAAGLTIDHLLHCYRHMMALEAGAFESIHPSRFICFTIPNPSCSDSLLRVAVLDSHIQPADDSPQVGGMLVPDGREADWIFSTKSGHSQLLYSSQGISRLILVGNQPKEGDCTSNIYHRPLECSLHQQGFEVWSKPLLLALSPRSLFKNGIPEIALLNYEDNLISSVVIHRCVGYLVGEMLVEDVEIEMESENGVHHSSLKREFRRRLRFKRMPNLIQTEIHIVPETDHSCDGVSIKDVEFMLDHRVLVHPYLAPMVASLSLISENIARQIQDGFKPKALCLGVGGGALLTFLTTQLGFEVTGVENDGEVLSVAKHYFGLEADESIRVVIGDGIEFTKKIADHKKMYNGSSFASSEHNDFDHFLDAKISHNFDVVMVDLDSRDIRNGTSSPPLEFVRRDVLLAAKSILSENGILVINVIPLSKSFYESLENHLHEVFCELHKIDVRNGENFVLIAAVSPQISPVSDHCDSFLMQLKSVIPESWINSISKI</sequence>
<dbReference type="InterPro" id="IPR029063">
    <property type="entry name" value="SAM-dependent_MTases_sf"/>
</dbReference>
<accession>A0A445EV83</accession>
<dbReference type="Gene3D" id="3.40.50.150">
    <property type="entry name" value="Vaccinia Virus protein VP39"/>
    <property type="match status" value="1"/>
</dbReference>
<dbReference type="InterPro" id="IPR005019">
    <property type="entry name" value="Adenine_glyco"/>
</dbReference>
<dbReference type="PANTHER" id="PTHR31116:SF29">
    <property type="entry name" value="DNA GLYCOSYLASE SUPERFAMILY PROTEIN"/>
    <property type="match status" value="1"/>
</dbReference>
<comment type="caution">
    <text evidence="3">The sequence shown here is derived from an EMBL/GenBank/DDBJ whole genome shotgun (WGS) entry which is preliminary data.</text>
</comment>
<feature type="binding site" evidence="1">
    <location>
        <position position="322"/>
    </location>
    <ligand>
        <name>Zn(2+)</name>
        <dbReference type="ChEBI" id="CHEBI:29105"/>
    </ligand>
</feature>
<evidence type="ECO:0000313" key="3">
    <source>
        <dbReference type="EMBL" id="RYR79237.1"/>
    </source>
</evidence>
<feature type="binding site" evidence="1">
    <location>
        <position position="158"/>
    </location>
    <ligand>
        <name>Zn(2+)</name>
        <dbReference type="ChEBI" id="CHEBI:29105"/>
    </ligand>
</feature>
<feature type="compositionally biased region" description="Basic and acidic residues" evidence="2">
    <location>
        <begin position="11"/>
        <end position="24"/>
    </location>
</feature>
<protein>
    <recommendedName>
        <fullName evidence="5">Methyltransferase type 11 domain-containing protein</fullName>
    </recommendedName>
</protein>
<dbReference type="SUPFAM" id="SSF48150">
    <property type="entry name" value="DNA-glycosylase"/>
    <property type="match status" value="1"/>
</dbReference>
<organism evidence="3 4">
    <name type="scientific">Arachis hypogaea</name>
    <name type="common">Peanut</name>
    <dbReference type="NCBI Taxonomy" id="3818"/>
    <lineage>
        <taxon>Eukaryota</taxon>
        <taxon>Viridiplantae</taxon>
        <taxon>Streptophyta</taxon>
        <taxon>Embryophyta</taxon>
        <taxon>Tracheophyta</taxon>
        <taxon>Spermatophyta</taxon>
        <taxon>Magnoliopsida</taxon>
        <taxon>eudicotyledons</taxon>
        <taxon>Gunneridae</taxon>
        <taxon>Pentapetalae</taxon>
        <taxon>rosids</taxon>
        <taxon>fabids</taxon>
        <taxon>Fabales</taxon>
        <taxon>Fabaceae</taxon>
        <taxon>Papilionoideae</taxon>
        <taxon>50 kb inversion clade</taxon>
        <taxon>dalbergioids sensu lato</taxon>
        <taxon>Dalbergieae</taxon>
        <taxon>Pterocarpus clade</taxon>
        <taxon>Arachis</taxon>
    </lineage>
</organism>
<evidence type="ECO:0000256" key="1">
    <source>
        <dbReference type="PIRSR" id="PIRSR605019-1"/>
    </source>
</evidence>
<dbReference type="CDD" id="cd02440">
    <property type="entry name" value="AdoMet_MTases"/>
    <property type="match status" value="1"/>
</dbReference>
<feature type="region of interest" description="Disordered" evidence="2">
    <location>
        <begin position="1"/>
        <end position="37"/>
    </location>
</feature>
<dbReference type="PANTHER" id="PTHR31116">
    <property type="entry name" value="OS04G0501200 PROTEIN"/>
    <property type="match status" value="1"/>
</dbReference>
<dbReference type="GO" id="GO:0008725">
    <property type="term" value="F:DNA-3-methyladenine glycosylase activity"/>
    <property type="evidence" value="ECO:0007669"/>
    <property type="project" value="InterPro"/>
</dbReference>
<dbReference type="GO" id="GO:0006284">
    <property type="term" value="P:base-excision repair"/>
    <property type="evidence" value="ECO:0007669"/>
    <property type="project" value="InterPro"/>
</dbReference>
<dbReference type="AlphaFoldDB" id="A0A445EV83"/>
<feature type="binding site" evidence="1">
    <location>
        <position position="326"/>
    </location>
    <ligand>
        <name>Zn(2+)</name>
        <dbReference type="ChEBI" id="CHEBI:29105"/>
    </ligand>
</feature>
<dbReference type="InterPro" id="IPR011257">
    <property type="entry name" value="DNA_glycosylase"/>
</dbReference>
<gene>
    <name evidence="3" type="ORF">Ahy_A01g004063</name>
</gene>
<dbReference type="Gene3D" id="1.10.340.30">
    <property type="entry name" value="Hypothetical protein, domain 2"/>
    <property type="match status" value="1"/>
</dbReference>
<dbReference type="SUPFAM" id="SSF53335">
    <property type="entry name" value="S-adenosyl-L-methionine-dependent methyltransferases"/>
    <property type="match status" value="1"/>
</dbReference>
<proteinExistence type="predicted"/>
<evidence type="ECO:0000256" key="2">
    <source>
        <dbReference type="SAM" id="MobiDB-lite"/>
    </source>
</evidence>
<keyword evidence="1" id="KW-0862">Zinc</keyword>